<accession>A0ABQ3DA68</accession>
<dbReference type="Proteomes" id="UP000653644">
    <property type="component" value="Unassembled WGS sequence"/>
</dbReference>
<keyword evidence="3" id="KW-1185">Reference proteome</keyword>
<comment type="caution">
    <text evidence="2">The sequence shown here is derived from an EMBL/GenBank/DDBJ whole genome shotgun (WGS) entry which is preliminary data.</text>
</comment>
<reference evidence="3" key="1">
    <citation type="journal article" date="2019" name="Int. J. Syst. Evol. Microbiol.">
        <title>The Global Catalogue of Microorganisms (GCM) 10K type strain sequencing project: providing services to taxonomists for standard genome sequencing and annotation.</title>
        <authorList>
            <consortium name="The Broad Institute Genomics Platform"/>
            <consortium name="The Broad Institute Genome Sequencing Center for Infectious Disease"/>
            <person name="Wu L."/>
            <person name="Ma J."/>
        </authorList>
    </citation>
    <scope>NUCLEOTIDE SEQUENCE [LARGE SCALE GENOMIC DNA]</scope>
    <source>
        <strain evidence="3">JCM 4733</strain>
    </source>
</reference>
<feature type="region of interest" description="Disordered" evidence="1">
    <location>
        <begin position="92"/>
        <end position="116"/>
    </location>
</feature>
<organism evidence="2 3">
    <name type="scientific">Streptomyces canarius</name>
    <dbReference type="NCBI Taxonomy" id="285453"/>
    <lineage>
        <taxon>Bacteria</taxon>
        <taxon>Bacillati</taxon>
        <taxon>Actinomycetota</taxon>
        <taxon>Actinomycetes</taxon>
        <taxon>Kitasatosporales</taxon>
        <taxon>Streptomycetaceae</taxon>
        <taxon>Streptomyces</taxon>
    </lineage>
</organism>
<dbReference type="EMBL" id="BMVN01000050">
    <property type="protein sequence ID" value="GHA63813.1"/>
    <property type="molecule type" value="Genomic_DNA"/>
</dbReference>
<gene>
    <name evidence="2" type="ORF">GCM10010345_80020</name>
</gene>
<sequence length="154" mass="16198">MVTAHACLLVGLGVGGLFLGHRRLPDVDDLQWAAGVPGEPGGGVDDGRGLVVGADGDDDRRGVGRGHVADRREGRRRRLVVPGVRLRLAQQPVAAGQDRYREQEGGGAEVEGDAGGVRIPADLGARRPRRCRRDRPELYGPRGPLCGMVGGTGN</sequence>
<evidence type="ECO:0000313" key="3">
    <source>
        <dbReference type="Proteomes" id="UP000653644"/>
    </source>
</evidence>
<proteinExistence type="predicted"/>
<protein>
    <submittedName>
        <fullName evidence="2">Uncharacterized protein</fullName>
    </submittedName>
</protein>
<feature type="region of interest" description="Disordered" evidence="1">
    <location>
        <begin position="130"/>
        <end position="154"/>
    </location>
</feature>
<name>A0ABQ3DA68_9ACTN</name>
<evidence type="ECO:0000313" key="2">
    <source>
        <dbReference type="EMBL" id="GHA63813.1"/>
    </source>
</evidence>
<evidence type="ECO:0000256" key="1">
    <source>
        <dbReference type="SAM" id="MobiDB-lite"/>
    </source>
</evidence>
<feature type="compositionally biased region" description="Gly residues" evidence="1">
    <location>
        <begin position="105"/>
        <end position="115"/>
    </location>
</feature>